<dbReference type="PROSITE" id="PS50975">
    <property type="entry name" value="ATP_GRASP"/>
    <property type="match status" value="1"/>
</dbReference>
<dbReference type="Pfam" id="PF02655">
    <property type="entry name" value="ATP-grasp_3"/>
    <property type="match status" value="1"/>
</dbReference>
<protein>
    <submittedName>
        <fullName evidence="3">Carboxylate--amine ligase</fullName>
    </submittedName>
</protein>
<sequence length="365" mass="41067">MMSINDDSILLFEYFTASGEKDKCIISEAEALIFSLLNDLKDYDVTVVLNESYKGIIEDYDNVTPIFINEDIISWLEKNAASFKKAIFIAAENNNSLYNITKILEENNVKIYNSSSKACYNSSDKFVSYELLYNIVPQPRTFKLKIDKVGYWKRALENLYKKWHAEKPLDDLKLIIKPLVGVDCENIKIINGIDDLDYSLEKIFLPGSRVIVQEFIEGTDISVSLLCDGSTAIPISLNKQIIDLTGDKGTYLGGQIPFESKFKDLAFKTAIKAVESIDGLKGFVGVDLVISNDEKDIEDVYVLEINSRFTTPYAGLKKIANINIGSSIIDLIDKNVDIKDLNEKIDLNGKIEFKKSGDNLVIRSI</sequence>
<gene>
    <name evidence="3" type="ORF">BK798_06245</name>
</gene>
<dbReference type="GO" id="GO:0005524">
    <property type="term" value="F:ATP binding"/>
    <property type="evidence" value="ECO:0007669"/>
    <property type="project" value="UniProtKB-UniRule"/>
</dbReference>
<evidence type="ECO:0000313" key="3">
    <source>
        <dbReference type="EMBL" id="ATZ60051.1"/>
    </source>
</evidence>
<dbReference type="SUPFAM" id="SSF56059">
    <property type="entry name" value="Glutathione synthetase ATP-binding domain-like"/>
    <property type="match status" value="1"/>
</dbReference>
<dbReference type="EMBL" id="CP017803">
    <property type="protein sequence ID" value="ATZ60051.1"/>
    <property type="molecule type" value="Genomic_DNA"/>
</dbReference>
<dbReference type="InterPro" id="IPR003806">
    <property type="entry name" value="ATP-grasp_PylC-type"/>
</dbReference>
<dbReference type="AlphaFoldDB" id="A0A2H4U7F1"/>
<evidence type="ECO:0000259" key="2">
    <source>
        <dbReference type="PROSITE" id="PS50975"/>
    </source>
</evidence>
<accession>A0A2H4U7F1</accession>
<keyword evidence="1" id="KW-0067">ATP-binding</keyword>
<dbReference type="Gene3D" id="2.30.36.100">
    <property type="match status" value="1"/>
</dbReference>
<feature type="domain" description="ATP-grasp" evidence="2">
    <location>
        <begin position="143"/>
        <end position="333"/>
    </location>
</feature>
<evidence type="ECO:0000313" key="4">
    <source>
        <dbReference type="Proteomes" id="UP000232133"/>
    </source>
</evidence>
<evidence type="ECO:0000256" key="1">
    <source>
        <dbReference type="PROSITE-ProRule" id="PRU00409"/>
    </source>
</evidence>
<dbReference type="GO" id="GO:0046872">
    <property type="term" value="F:metal ion binding"/>
    <property type="evidence" value="ECO:0007669"/>
    <property type="project" value="InterPro"/>
</dbReference>
<dbReference type="PIRSF" id="PIRSF016766">
    <property type="entry name" value="UCP016766_ATPgrasp"/>
    <property type="match status" value="1"/>
</dbReference>
<dbReference type="RefSeq" id="WP_100815599.1">
    <property type="nucleotide sequence ID" value="NZ_CP017803.1"/>
</dbReference>
<dbReference type="InterPro" id="IPR024710">
    <property type="entry name" value="MfnD"/>
</dbReference>
<keyword evidence="3" id="KW-0436">Ligase</keyword>
<organism evidence="3 4">
    <name type="scientific">Methanobrevibacter smithii</name>
    <dbReference type="NCBI Taxonomy" id="2173"/>
    <lineage>
        <taxon>Archaea</taxon>
        <taxon>Methanobacteriati</taxon>
        <taxon>Methanobacteriota</taxon>
        <taxon>Methanomada group</taxon>
        <taxon>Methanobacteria</taxon>
        <taxon>Methanobacteriales</taxon>
        <taxon>Methanobacteriaceae</taxon>
        <taxon>Methanobrevibacter</taxon>
    </lineage>
</organism>
<dbReference type="Proteomes" id="UP000232133">
    <property type="component" value="Chromosome"/>
</dbReference>
<dbReference type="InterPro" id="IPR011761">
    <property type="entry name" value="ATP-grasp"/>
</dbReference>
<dbReference type="Gene3D" id="3.30.470.20">
    <property type="entry name" value="ATP-grasp fold, B domain"/>
    <property type="match status" value="1"/>
</dbReference>
<keyword evidence="1" id="KW-0547">Nucleotide-binding</keyword>
<name>A0A2H4U7F1_METSM</name>
<proteinExistence type="predicted"/>
<dbReference type="Gene3D" id="3.40.50.11770">
    <property type="match status" value="1"/>
</dbReference>
<dbReference type="GeneID" id="35118963"/>
<dbReference type="GO" id="GO:0016874">
    <property type="term" value="F:ligase activity"/>
    <property type="evidence" value="ECO:0007669"/>
    <property type="project" value="UniProtKB-KW"/>
</dbReference>
<reference evidence="3 4" key="1">
    <citation type="submission" date="2016-10" db="EMBL/GenBank/DDBJ databases">
        <authorList>
            <person name="Varghese N."/>
        </authorList>
    </citation>
    <scope>NUCLEOTIDE SEQUENCE [LARGE SCALE GENOMIC DNA]</scope>
    <source>
        <strain evidence="3 4">KB11</strain>
    </source>
</reference>